<evidence type="ECO:0000256" key="4">
    <source>
        <dbReference type="ARBA" id="ARBA00023128"/>
    </source>
</evidence>
<reference evidence="8 9" key="1">
    <citation type="journal article" date="2023" name="Elife">
        <title>Identification of key yeast species and microbe-microbe interactions impacting larval growth of Drosophila in the wild.</title>
        <authorList>
            <person name="Mure A."/>
            <person name="Sugiura Y."/>
            <person name="Maeda R."/>
            <person name="Honda K."/>
            <person name="Sakurai N."/>
            <person name="Takahashi Y."/>
            <person name="Watada M."/>
            <person name="Katoh T."/>
            <person name="Gotoh A."/>
            <person name="Gotoh Y."/>
            <person name="Taniguchi I."/>
            <person name="Nakamura K."/>
            <person name="Hayashi T."/>
            <person name="Katayama T."/>
            <person name="Uemura T."/>
            <person name="Hattori Y."/>
        </authorList>
    </citation>
    <scope>NUCLEOTIDE SEQUENCE [LARGE SCALE GENOMIC DNA]</scope>
    <source>
        <strain evidence="8 9">SB-73</strain>
    </source>
</reference>
<keyword evidence="2 6" id="KW-0812">Transmembrane</keyword>
<dbReference type="PANTHER" id="PTHR28035:SF1">
    <property type="entry name" value="MITOCHONDRIAL DISTRIBUTION AND MORPHOLOGY PROTEIN 10"/>
    <property type="match status" value="1"/>
</dbReference>
<comment type="similarity">
    <text evidence="6">Belongs to the MDM10 family.</text>
</comment>
<dbReference type="Pfam" id="PF12519">
    <property type="entry name" value="MDM10"/>
    <property type="match status" value="2"/>
</dbReference>
<dbReference type="GO" id="GO:0032865">
    <property type="term" value="C:ERMES complex"/>
    <property type="evidence" value="ECO:0007669"/>
    <property type="project" value="UniProtKB-UniRule"/>
</dbReference>
<keyword evidence="4 6" id="KW-0496">Mitochondrion</keyword>
<evidence type="ECO:0000256" key="1">
    <source>
        <dbReference type="ARBA" id="ARBA00022452"/>
    </source>
</evidence>
<keyword evidence="3 6" id="KW-1000">Mitochondrion outer membrane</keyword>
<gene>
    <name evidence="6" type="primary">MDM10</name>
    <name evidence="8" type="ORF">DASB73_042950</name>
</gene>
<evidence type="ECO:0000256" key="3">
    <source>
        <dbReference type="ARBA" id="ARBA00022787"/>
    </source>
</evidence>
<keyword evidence="5 6" id="KW-0472">Membrane</keyword>
<proteinExistence type="inferred from homology"/>
<dbReference type="EMBL" id="BTGC01000008">
    <property type="protein sequence ID" value="GMM53332.1"/>
    <property type="molecule type" value="Genomic_DNA"/>
</dbReference>
<dbReference type="AlphaFoldDB" id="A0AAV5RQZ3"/>
<feature type="region of interest" description="Disordered" evidence="7">
    <location>
        <begin position="201"/>
        <end position="229"/>
    </location>
</feature>
<dbReference type="HAMAP" id="MF_03102">
    <property type="entry name" value="Mdm10"/>
    <property type="match status" value="1"/>
</dbReference>
<evidence type="ECO:0000256" key="2">
    <source>
        <dbReference type="ARBA" id="ARBA00022692"/>
    </source>
</evidence>
<keyword evidence="9" id="KW-1185">Reference proteome</keyword>
<comment type="caution">
    <text evidence="8">The sequence shown here is derived from an EMBL/GenBank/DDBJ whole genome shotgun (WGS) entry which is preliminary data.</text>
</comment>
<accession>A0AAV5RQZ3</accession>
<sequence>MRSYLDLVEEKYLNSIGWDPEDSYSQFALNSNNVLDFNIPSHFKMHASSQTTDRTFTDHTLASSSLLTGSVSYLFSTIPFKCNPSSSIPLNCLTQCYKPVYKTAKDLKSPFASMIFGRMHFPGQQLEAMYIQGLGQISAITRWVVDPRLETPLILTSTIQSRSNKWSREFIYSTHENLFGLRALANLCSWEEKNTESRLVNWPRISPGNHDASSSSPDELSGTGESDTVSSVTSSAIPLTLSLVTNPLMGSISVAYSLQPTPLLALATRFDYNLYSYLSDLTLGCELWRTTPISLSSEISDDRRDGPISVFKVSTSLASQTAQILWEGSVHDFIVSVGLKFCYSDSSAPAQTGIEITYSV</sequence>
<dbReference type="Proteomes" id="UP001362899">
    <property type="component" value="Unassembled WGS sequence"/>
</dbReference>
<dbReference type="GO" id="GO:0015914">
    <property type="term" value="P:phospholipid transport"/>
    <property type="evidence" value="ECO:0007669"/>
    <property type="project" value="TreeGrafter"/>
</dbReference>
<keyword evidence="1 6" id="KW-1134">Transmembrane beta strand</keyword>
<dbReference type="GO" id="GO:0070096">
    <property type="term" value="P:mitochondrial outer membrane translocase complex assembly"/>
    <property type="evidence" value="ECO:0007669"/>
    <property type="project" value="UniProtKB-UniRule"/>
</dbReference>
<name>A0AAV5RQZ3_STABA</name>
<evidence type="ECO:0000313" key="8">
    <source>
        <dbReference type="EMBL" id="GMM53332.1"/>
    </source>
</evidence>
<organism evidence="8 9">
    <name type="scientific">Starmerella bacillaris</name>
    <name type="common">Yeast</name>
    <name type="synonym">Candida zemplinina</name>
    <dbReference type="NCBI Taxonomy" id="1247836"/>
    <lineage>
        <taxon>Eukaryota</taxon>
        <taxon>Fungi</taxon>
        <taxon>Dikarya</taxon>
        <taxon>Ascomycota</taxon>
        <taxon>Saccharomycotina</taxon>
        <taxon>Dipodascomycetes</taxon>
        <taxon>Dipodascales</taxon>
        <taxon>Trichomonascaceae</taxon>
        <taxon>Starmerella</taxon>
    </lineage>
</organism>
<dbReference type="GO" id="GO:0001401">
    <property type="term" value="C:SAM complex"/>
    <property type="evidence" value="ECO:0007669"/>
    <property type="project" value="TreeGrafter"/>
</dbReference>
<evidence type="ECO:0000313" key="9">
    <source>
        <dbReference type="Proteomes" id="UP001362899"/>
    </source>
</evidence>
<dbReference type="GO" id="GO:1990456">
    <property type="term" value="P:mitochondrion-endoplasmic reticulum membrane tethering"/>
    <property type="evidence" value="ECO:0007669"/>
    <property type="project" value="UniProtKB-UniRule"/>
</dbReference>
<evidence type="ECO:0000256" key="5">
    <source>
        <dbReference type="ARBA" id="ARBA00023136"/>
    </source>
</evidence>
<protein>
    <recommendedName>
        <fullName evidence="6">Mitochondrial distribution and morphology protein 10</fullName>
    </recommendedName>
    <alternativeName>
        <fullName evidence="6">Mitochondrial inheritance component MDM10</fullName>
    </alternativeName>
</protein>
<dbReference type="GO" id="GO:0051654">
    <property type="term" value="P:establishment of mitochondrion localization"/>
    <property type="evidence" value="ECO:0007669"/>
    <property type="project" value="TreeGrafter"/>
</dbReference>
<dbReference type="PANTHER" id="PTHR28035">
    <property type="entry name" value="MITOCHONDRIAL DISTRIBUTION AND MORPHOLOGY PROTEIN 10"/>
    <property type="match status" value="1"/>
</dbReference>
<evidence type="ECO:0000256" key="6">
    <source>
        <dbReference type="HAMAP-Rule" id="MF_03102"/>
    </source>
</evidence>
<comment type="subunit">
    <text evidence="6">Component of the ER-mitochondria encounter structure (ERMES) or MDM complex, composed of MMM1, MDM10, MDM12 and MDM34. Associates with the mitochondrial outer membrane sorting assembly machinery SAM(core) complex.</text>
</comment>
<evidence type="ECO:0000256" key="7">
    <source>
        <dbReference type="SAM" id="MobiDB-lite"/>
    </source>
</evidence>
<dbReference type="GO" id="GO:0045040">
    <property type="term" value="P:protein insertion into mitochondrial outer membrane"/>
    <property type="evidence" value="ECO:0007669"/>
    <property type="project" value="UniProtKB-UniRule"/>
</dbReference>
<comment type="subcellular location">
    <subcellularLocation>
        <location evidence="6">Mitochondrion outer membrane</location>
        <topology evidence="6">Multi-pass membrane protein</topology>
    </subcellularLocation>
    <text evidence="6">The ERMES/MDM complex localizes to a few discrete foci (around 10 per single cell), that represent mitochondria-endoplasmic reticulum junctions. These foci are often found next to mtDNA nucleoids.</text>
</comment>
<dbReference type="InterPro" id="IPR027539">
    <property type="entry name" value="Mdm10"/>
</dbReference>
<comment type="function">
    <text evidence="6">Component of the ERMES/MDM complex, which serves as a molecular tether to connect the endoplasmic reticulum and mitochondria. Components of this complex are involved in the control of mitochondrial shape and protein biogenesis and may function in phospholipid exchange. MDM10 is involved in the late assembly steps of the general translocase of the mitochondrial outer membrane (TOM complex). Functions in the TOM40-specific route of the assembly of outer membrane beta-barrel proteins, including the association of TOM40 with the receptor TOM22 and small TOM proteins. Can associate with the SAM(core) complex as well as the MDM12-MMM1 complex, both involved in late steps of the major beta-barrel assembly pathway, that is responsible for biogenesis of all outer membrane beta-barrel proteins. May act as a switch that shuttles between both complexes and channels precursor proteins into the TOM40-specific pathway. Plays a role in mitochondrial morphology and in the inheritance of mitochondria.</text>
</comment>
<feature type="compositionally biased region" description="Polar residues" evidence="7">
    <location>
        <begin position="211"/>
        <end position="229"/>
    </location>
</feature>
<comment type="domain">
    <text evidence="6">Lacks alpha-helical transmembrane segments, suggesting that it resides in the membrane via beta-sheet conformations similar to those predicted for other outer membrane proteins and porin.</text>
</comment>